<proteinExistence type="predicted"/>
<evidence type="ECO:0000313" key="3">
    <source>
        <dbReference type="Proteomes" id="UP001482520"/>
    </source>
</evidence>
<evidence type="ECO:0000313" key="2">
    <source>
        <dbReference type="EMBL" id="MEQ7848212.1"/>
    </source>
</evidence>
<dbReference type="InterPro" id="IPR005561">
    <property type="entry name" value="ANTAR"/>
</dbReference>
<accession>A0ABV1P0G4</accession>
<dbReference type="Proteomes" id="UP001482520">
    <property type="component" value="Unassembled WGS sequence"/>
</dbReference>
<name>A0ABV1P0G4_9ACTN</name>
<dbReference type="InterPro" id="IPR003018">
    <property type="entry name" value="GAF"/>
</dbReference>
<dbReference type="Pfam" id="PF13185">
    <property type="entry name" value="GAF_2"/>
    <property type="match status" value="1"/>
</dbReference>
<gene>
    <name evidence="2" type="ORF">V6R90_13080</name>
</gene>
<sequence length="233" mass="25089">MTPVGRILMSLMDEAGSDLTLPELLCRSAKRELDAVAVGLAVMAPDSTSELVAASDQSAHELEVLQLTLGEGPCVEAFRTGRLVQLAELGAGEQRWPAYSAHLLERGVGAVFAFPLRIGGIRLGALDVYRTRAGALDDDDLSLALHFVDAAVVVLLHLQDPALRDTLGDRRLDDAVDGFTTHPEVHQATGMVSVQAVVSLHDALLLLRAHAYVADRSIIEVARDVVARRIDFR</sequence>
<reference evidence="2 3" key="1">
    <citation type="submission" date="2024-02" db="EMBL/GenBank/DDBJ databases">
        <title>Full genome sequence of Nocardioides kribbensis.</title>
        <authorList>
            <person name="Poletto B.L."/>
            <person name="Silva G."/>
            <person name="Galante D."/>
            <person name="Campos K.R."/>
            <person name="Santos M.B.N."/>
            <person name="Sacchi C.T."/>
        </authorList>
    </citation>
    <scope>NUCLEOTIDE SEQUENCE [LARGE SCALE GENOMIC DNA]</scope>
    <source>
        <strain evidence="2 3">O4R</strain>
    </source>
</reference>
<protein>
    <submittedName>
        <fullName evidence="2">GAF domain-containing protein</fullName>
    </submittedName>
</protein>
<evidence type="ECO:0000259" key="1">
    <source>
        <dbReference type="SMART" id="SM01012"/>
    </source>
</evidence>
<dbReference type="PIRSF" id="PIRSF036625">
    <property type="entry name" value="GAF_ANTAR"/>
    <property type="match status" value="1"/>
</dbReference>
<dbReference type="SMART" id="SM01012">
    <property type="entry name" value="ANTAR"/>
    <property type="match status" value="1"/>
</dbReference>
<keyword evidence="3" id="KW-1185">Reference proteome</keyword>
<dbReference type="RefSeq" id="WP_349804934.1">
    <property type="nucleotide sequence ID" value="NZ_JBEGDP010000014.1"/>
</dbReference>
<dbReference type="SUPFAM" id="SSF55781">
    <property type="entry name" value="GAF domain-like"/>
    <property type="match status" value="1"/>
</dbReference>
<feature type="domain" description="ANTAR" evidence="1">
    <location>
        <begin position="171"/>
        <end position="226"/>
    </location>
</feature>
<comment type="caution">
    <text evidence="2">The sequence shown here is derived from an EMBL/GenBank/DDBJ whole genome shotgun (WGS) entry which is preliminary data.</text>
</comment>
<dbReference type="InterPro" id="IPR029016">
    <property type="entry name" value="GAF-like_dom_sf"/>
</dbReference>
<dbReference type="Gene3D" id="3.30.450.40">
    <property type="match status" value="1"/>
</dbReference>
<dbReference type="InterPro" id="IPR012074">
    <property type="entry name" value="GAF_ANTAR"/>
</dbReference>
<organism evidence="2 3">
    <name type="scientific">Nocardioides kribbensis</name>
    <dbReference type="NCBI Taxonomy" id="305517"/>
    <lineage>
        <taxon>Bacteria</taxon>
        <taxon>Bacillati</taxon>
        <taxon>Actinomycetota</taxon>
        <taxon>Actinomycetes</taxon>
        <taxon>Propionibacteriales</taxon>
        <taxon>Nocardioidaceae</taxon>
        <taxon>Nocardioides</taxon>
    </lineage>
</organism>
<dbReference type="EMBL" id="JBEGDP010000014">
    <property type="protein sequence ID" value="MEQ7848212.1"/>
    <property type="molecule type" value="Genomic_DNA"/>
</dbReference>